<dbReference type="InterPro" id="IPR039618">
    <property type="entry name" value="CLE9-13"/>
</dbReference>
<keyword evidence="5" id="KW-0812">Transmembrane</keyword>
<keyword evidence="5" id="KW-0472">Membrane</keyword>
<keyword evidence="2" id="KW-0217">Developmental protein</keyword>
<comment type="similarity">
    <text evidence="1">Belongs to the CLV3/ESR signal peptide family.</text>
</comment>
<evidence type="ECO:0000313" key="7">
    <source>
        <dbReference type="Proteomes" id="UP001177003"/>
    </source>
</evidence>
<feature type="transmembrane region" description="Helical" evidence="5">
    <location>
        <begin position="12"/>
        <end position="34"/>
    </location>
</feature>
<evidence type="ECO:0000256" key="5">
    <source>
        <dbReference type="SAM" id="Phobius"/>
    </source>
</evidence>
<keyword evidence="7" id="KW-1185">Reference proteome</keyword>
<protein>
    <submittedName>
        <fullName evidence="6">Uncharacterized protein</fullName>
    </submittedName>
</protein>
<name>A0AA35YWZ2_LACSI</name>
<evidence type="ECO:0000256" key="2">
    <source>
        <dbReference type="ARBA" id="ARBA00022473"/>
    </source>
</evidence>
<accession>A0AA35YWZ2</accession>
<keyword evidence="3" id="KW-0221">Differentiation</keyword>
<dbReference type="AlphaFoldDB" id="A0AA35YWZ2"/>
<dbReference type="GO" id="GO:0030154">
    <property type="term" value="P:cell differentiation"/>
    <property type="evidence" value="ECO:0007669"/>
    <property type="project" value="UniProtKB-KW"/>
</dbReference>
<evidence type="ECO:0000256" key="1">
    <source>
        <dbReference type="ARBA" id="ARBA00005416"/>
    </source>
</evidence>
<evidence type="ECO:0000256" key="3">
    <source>
        <dbReference type="ARBA" id="ARBA00022782"/>
    </source>
</evidence>
<evidence type="ECO:0000313" key="6">
    <source>
        <dbReference type="EMBL" id="CAI9281584.1"/>
    </source>
</evidence>
<sequence length="120" mass="13863">MVAGISRSPTTLIIVISLTILLLWYTTTTTTIIFRQQRPPIKANHIVKEKQQDQHYRSLLTRRVLINRKVLSPTTNFDFTPFLHGDHHQHHQHPAAVPEIDPRYGVEMRLVPTGPNPLHH</sequence>
<gene>
    <name evidence="6" type="ORF">LSALG_LOCUS21274</name>
</gene>
<dbReference type="Proteomes" id="UP001177003">
    <property type="component" value="Chromosome 4"/>
</dbReference>
<organism evidence="6 7">
    <name type="scientific">Lactuca saligna</name>
    <name type="common">Willowleaf lettuce</name>
    <dbReference type="NCBI Taxonomy" id="75948"/>
    <lineage>
        <taxon>Eukaryota</taxon>
        <taxon>Viridiplantae</taxon>
        <taxon>Streptophyta</taxon>
        <taxon>Embryophyta</taxon>
        <taxon>Tracheophyta</taxon>
        <taxon>Spermatophyta</taxon>
        <taxon>Magnoliopsida</taxon>
        <taxon>eudicotyledons</taxon>
        <taxon>Gunneridae</taxon>
        <taxon>Pentapetalae</taxon>
        <taxon>asterids</taxon>
        <taxon>campanulids</taxon>
        <taxon>Asterales</taxon>
        <taxon>Asteraceae</taxon>
        <taxon>Cichorioideae</taxon>
        <taxon>Cichorieae</taxon>
        <taxon>Lactucinae</taxon>
        <taxon>Lactuca</taxon>
    </lineage>
</organism>
<reference evidence="6" key="1">
    <citation type="submission" date="2023-04" db="EMBL/GenBank/DDBJ databases">
        <authorList>
            <person name="Vijverberg K."/>
            <person name="Xiong W."/>
            <person name="Schranz E."/>
        </authorList>
    </citation>
    <scope>NUCLEOTIDE SEQUENCE</scope>
</reference>
<keyword evidence="4" id="KW-0379">Hydroxylation</keyword>
<keyword evidence="5" id="KW-1133">Transmembrane helix</keyword>
<proteinExistence type="inferred from homology"/>
<evidence type="ECO:0000256" key="4">
    <source>
        <dbReference type="ARBA" id="ARBA00023278"/>
    </source>
</evidence>
<dbReference type="PANTHER" id="PTHR34359">
    <property type="entry name" value="CLAVATA3/ESR (CLE)-RELATED PROTEIN 10"/>
    <property type="match status" value="1"/>
</dbReference>
<dbReference type="PANTHER" id="PTHR34359:SF24">
    <property type="entry name" value="INACTIVE PROTEIN FON2 SPARE1"/>
    <property type="match status" value="1"/>
</dbReference>
<dbReference type="EMBL" id="OX465080">
    <property type="protein sequence ID" value="CAI9281584.1"/>
    <property type="molecule type" value="Genomic_DNA"/>
</dbReference>